<name>A0A8X6S1Y8_TRICX</name>
<organism evidence="1 2">
    <name type="scientific">Trichonephila clavipes</name>
    <name type="common">Golden silk orbweaver</name>
    <name type="synonym">Nephila clavipes</name>
    <dbReference type="NCBI Taxonomy" id="2585209"/>
    <lineage>
        <taxon>Eukaryota</taxon>
        <taxon>Metazoa</taxon>
        <taxon>Ecdysozoa</taxon>
        <taxon>Arthropoda</taxon>
        <taxon>Chelicerata</taxon>
        <taxon>Arachnida</taxon>
        <taxon>Araneae</taxon>
        <taxon>Araneomorphae</taxon>
        <taxon>Entelegynae</taxon>
        <taxon>Araneoidea</taxon>
        <taxon>Nephilidae</taxon>
        <taxon>Trichonephila</taxon>
    </lineage>
</organism>
<dbReference type="AlphaFoldDB" id="A0A8X6S1Y8"/>
<dbReference type="Proteomes" id="UP000887159">
    <property type="component" value="Unassembled WGS sequence"/>
</dbReference>
<reference evidence="1" key="1">
    <citation type="submission" date="2020-08" db="EMBL/GenBank/DDBJ databases">
        <title>Multicomponent nature underlies the extraordinary mechanical properties of spider dragline silk.</title>
        <authorList>
            <person name="Kono N."/>
            <person name="Nakamura H."/>
            <person name="Mori M."/>
            <person name="Yoshida Y."/>
            <person name="Ohtoshi R."/>
            <person name="Malay A.D."/>
            <person name="Moran D.A.P."/>
            <person name="Tomita M."/>
            <person name="Numata K."/>
            <person name="Arakawa K."/>
        </authorList>
    </citation>
    <scope>NUCLEOTIDE SEQUENCE</scope>
</reference>
<evidence type="ECO:0000313" key="2">
    <source>
        <dbReference type="Proteomes" id="UP000887159"/>
    </source>
</evidence>
<accession>A0A8X6S1Y8</accession>
<dbReference type="EMBL" id="BMAU01021206">
    <property type="protein sequence ID" value="GFX99072.1"/>
    <property type="molecule type" value="Genomic_DNA"/>
</dbReference>
<comment type="caution">
    <text evidence="1">The sequence shown here is derived from an EMBL/GenBank/DDBJ whole genome shotgun (WGS) entry which is preliminary data.</text>
</comment>
<gene>
    <name evidence="1" type="ORF">TNCV_2492541</name>
</gene>
<proteinExistence type="predicted"/>
<evidence type="ECO:0000313" key="1">
    <source>
        <dbReference type="EMBL" id="GFX99072.1"/>
    </source>
</evidence>
<sequence length="116" mass="12859">MDSQGSPQQELVEYHPSRIIIHQNEFTNNSSSLWANLSIKDHVPVSHISQNFSMEHMQTLSRLGGVVGLSLAFCTQGCGFDPVPAQISGFSRCRKSTPAMSYDYTACKRCLECLFG</sequence>
<protein>
    <submittedName>
        <fullName evidence="1">Uncharacterized protein</fullName>
    </submittedName>
</protein>
<keyword evidence="2" id="KW-1185">Reference proteome</keyword>